<dbReference type="Proteomes" id="UP000007058">
    <property type="component" value="Chromosome"/>
</dbReference>
<keyword evidence="3" id="KW-1185">Reference proteome</keyword>
<proteinExistence type="predicted"/>
<reference evidence="2 3" key="1">
    <citation type="journal article" date="2005" name="DNA Res.">
        <title>Complete genome sequence of the facultative anaerobic magnetotactic bacterium Magnetospirillum sp. strain AMB-1.</title>
        <authorList>
            <person name="Matsunaga T."/>
            <person name="Okamura Y."/>
            <person name="Fukuda Y."/>
            <person name="Wahyudi A.T."/>
            <person name="Murase Y."/>
            <person name="Takeyama H."/>
        </authorList>
    </citation>
    <scope>NUCLEOTIDE SEQUENCE [LARGE SCALE GENOMIC DNA]</scope>
    <source>
        <strain evidence="3">ATCC 700264 / AMB-1</strain>
    </source>
</reference>
<dbReference type="RefSeq" id="WP_011383241.1">
    <property type="nucleotide sequence ID" value="NC_007626.1"/>
</dbReference>
<organism evidence="2 3">
    <name type="scientific">Paramagnetospirillum magneticum (strain ATCC 700264 / AMB-1)</name>
    <name type="common">Magnetospirillum magneticum</name>
    <dbReference type="NCBI Taxonomy" id="342108"/>
    <lineage>
        <taxon>Bacteria</taxon>
        <taxon>Pseudomonadati</taxon>
        <taxon>Pseudomonadota</taxon>
        <taxon>Alphaproteobacteria</taxon>
        <taxon>Rhodospirillales</taxon>
        <taxon>Magnetospirillaceae</taxon>
        <taxon>Paramagnetospirillum</taxon>
    </lineage>
</organism>
<dbReference type="InterPro" id="IPR005835">
    <property type="entry name" value="NTP_transferase_dom"/>
</dbReference>
<dbReference type="PANTHER" id="PTHR22572">
    <property type="entry name" value="SUGAR-1-PHOSPHATE GUANYL TRANSFERASE"/>
    <property type="match status" value="1"/>
</dbReference>
<dbReference type="EMBL" id="AP007255">
    <property type="protein sequence ID" value="BAE49602.1"/>
    <property type="molecule type" value="Genomic_DNA"/>
</dbReference>
<dbReference type="AlphaFoldDB" id="Q2W973"/>
<evidence type="ECO:0000259" key="1">
    <source>
        <dbReference type="Pfam" id="PF00483"/>
    </source>
</evidence>
<dbReference type="Pfam" id="PF00483">
    <property type="entry name" value="NTP_transferase"/>
    <property type="match status" value="1"/>
</dbReference>
<sequence>MSSGAGLDGIDVVVLAGGLGTRLRGVLGDQRPKILAPVQGRPFLDLMVEWMAAAGAGRLVLSLGHLAQQVTVHLDRGRWPIPIVTEIEPEPLGTGGALRYVLPRLHGDPVMIINGDTWLDADLGAALAAHRRAGCAASLVCVRVPDGQRYGRIEVDAGGFVTRFLEKAPDPTPALINAGVCLLSAPALARLGQSTGPSFERDVLAELPRGWLRAHVCESARFIDIGTPESLDQAADVITPGRTS</sequence>
<dbReference type="STRING" id="342108.amb0798"/>
<dbReference type="InterPro" id="IPR050486">
    <property type="entry name" value="Mannose-1P_guanyltransferase"/>
</dbReference>
<feature type="domain" description="Nucleotidyl transferase" evidence="1">
    <location>
        <begin position="13"/>
        <end position="236"/>
    </location>
</feature>
<dbReference type="SUPFAM" id="SSF53448">
    <property type="entry name" value="Nucleotide-diphospho-sugar transferases"/>
    <property type="match status" value="1"/>
</dbReference>
<dbReference type="OrthoDB" id="9814110at2"/>
<accession>Q2W973</accession>
<dbReference type="Gene3D" id="3.90.550.10">
    <property type="entry name" value="Spore Coat Polysaccharide Biosynthesis Protein SpsA, Chain A"/>
    <property type="match status" value="1"/>
</dbReference>
<dbReference type="HOGENOM" id="CLU_029499_2_0_5"/>
<name>Q2W973_PARM1</name>
<evidence type="ECO:0000313" key="3">
    <source>
        <dbReference type="Proteomes" id="UP000007058"/>
    </source>
</evidence>
<dbReference type="CDD" id="cd06915">
    <property type="entry name" value="NTP_transferase_WcbM_like"/>
    <property type="match status" value="1"/>
</dbReference>
<dbReference type="KEGG" id="mag:amb0798"/>
<dbReference type="InterPro" id="IPR029044">
    <property type="entry name" value="Nucleotide-diphossugar_trans"/>
</dbReference>
<gene>
    <name evidence="2" type="ordered locus">amb0798</name>
</gene>
<evidence type="ECO:0000313" key="2">
    <source>
        <dbReference type="EMBL" id="BAE49602.1"/>
    </source>
</evidence>
<protein>
    <submittedName>
        <fullName evidence="2">Nucleoside-diphosphate-sugar pyrophosphorylase</fullName>
    </submittedName>
</protein>